<dbReference type="Gene3D" id="1.10.10.10">
    <property type="entry name" value="Winged helix-like DNA-binding domain superfamily/Winged helix DNA-binding domain"/>
    <property type="match status" value="1"/>
</dbReference>
<dbReference type="InterPro" id="IPR007627">
    <property type="entry name" value="RNA_pol_sigma70_r2"/>
</dbReference>
<dbReference type="InterPro" id="IPR036388">
    <property type="entry name" value="WH-like_DNA-bd_sf"/>
</dbReference>
<proteinExistence type="inferred from homology"/>
<comment type="similarity">
    <text evidence="1">Belongs to the sigma-70 factor family. ECF subfamily.</text>
</comment>
<keyword evidence="2" id="KW-0805">Transcription regulation</keyword>
<dbReference type="Pfam" id="PF04542">
    <property type="entry name" value="Sigma70_r2"/>
    <property type="match status" value="1"/>
</dbReference>
<gene>
    <name evidence="7" type="ORF">ACTOB_004696</name>
</gene>
<keyword evidence="8" id="KW-1185">Reference proteome</keyword>
<dbReference type="SUPFAM" id="SSF88946">
    <property type="entry name" value="Sigma2 domain of RNA polymerase sigma factors"/>
    <property type="match status" value="1"/>
</dbReference>
<reference evidence="7 8" key="1">
    <citation type="submission" date="2023-06" db="EMBL/GenBank/DDBJ databases">
        <authorList>
            <person name="Yushchuk O."/>
            <person name="Binda E."/>
            <person name="Ruckert-Reed C."/>
            <person name="Fedorenko V."/>
            <person name="Kalinowski J."/>
            <person name="Marinelli F."/>
        </authorList>
    </citation>
    <scope>NUCLEOTIDE SEQUENCE [LARGE SCALE GENOMIC DNA]</scope>
    <source>
        <strain evidence="7 8">NRRL 3884</strain>
    </source>
</reference>
<evidence type="ECO:0000256" key="3">
    <source>
        <dbReference type="ARBA" id="ARBA00023082"/>
    </source>
</evidence>
<dbReference type="InterPro" id="IPR014284">
    <property type="entry name" value="RNA_pol_sigma-70_dom"/>
</dbReference>
<evidence type="ECO:0000259" key="6">
    <source>
        <dbReference type="Pfam" id="PF04542"/>
    </source>
</evidence>
<dbReference type="InterPro" id="IPR013324">
    <property type="entry name" value="RNA_pol_sigma_r3/r4-like"/>
</dbReference>
<evidence type="ECO:0000313" key="8">
    <source>
        <dbReference type="Proteomes" id="UP001240150"/>
    </source>
</evidence>
<organism evidence="7 8">
    <name type="scientific">Actinoplanes oblitus</name>
    <dbReference type="NCBI Taxonomy" id="3040509"/>
    <lineage>
        <taxon>Bacteria</taxon>
        <taxon>Bacillati</taxon>
        <taxon>Actinomycetota</taxon>
        <taxon>Actinomycetes</taxon>
        <taxon>Micromonosporales</taxon>
        <taxon>Micromonosporaceae</taxon>
        <taxon>Actinoplanes</taxon>
    </lineage>
</organism>
<name>A0ABY8W4I3_9ACTN</name>
<dbReference type="Proteomes" id="UP001240150">
    <property type="component" value="Chromosome"/>
</dbReference>
<dbReference type="SUPFAM" id="SSF88659">
    <property type="entry name" value="Sigma3 and sigma4 domains of RNA polymerase sigma factors"/>
    <property type="match status" value="1"/>
</dbReference>
<dbReference type="Gene3D" id="1.10.1740.10">
    <property type="match status" value="1"/>
</dbReference>
<keyword evidence="4" id="KW-0238">DNA-binding</keyword>
<sequence>MRQVMMDDLAAVVSDARAGDERAWSRLVEAYAPRLRLIARRFRIPPDQVGDLLQATWLQLFNGIDRLQCPEAVGSWLAVTMRRFCLHAVAGRDRECPVPALDEWLTQPGDAPDTHLLRAEQAASVRRALAQLPERQRRLLWQMATDPDAHYTELSARLDIPVGAIGPTRARALGRLRRLLLDEERATLRIER</sequence>
<evidence type="ECO:0000256" key="5">
    <source>
        <dbReference type="ARBA" id="ARBA00023163"/>
    </source>
</evidence>
<protein>
    <submittedName>
        <fullName evidence="7">Sigma-70 family RNA polymerase sigma factor</fullName>
    </submittedName>
</protein>
<dbReference type="RefSeq" id="WP_284913948.1">
    <property type="nucleotide sequence ID" value="NZ_CP126980.1"/>
</dbReference>
<keyword evidence="3" id="KW-0731">Sigma factor</keyword>
<dbReference type="PANTHER" id="PTHR43133:SF8">
    <property type="entry name" value="RNA POLYMERASE SIGMA FACTOR HI_1459-RELATED"/>
    <property type="match status" value="1"/>
</dbReference>
<dbReference type="InterPro" id="IPR013325">
    <property type="entry name" value="RNA_pol_sigma_r2"/>
</dbReference>
<dbReference type="PANTHER" id="PTHR43133">
    <property type="entry name" value="RNA POLYMERASE ECF-TYPE SIGMA FACTO"/>
    <property type="match status" value="1"/>
</dbReference>
<dbReference type="EMBL" id="CP126980">
    <property type="protein sequence ID" value="WIM92741.1"/>
    <property type="molecule type" value="Genomic_DNA"/>
</dbReference>
<evidence type="ECO:0000256" key="1">
    <source>
        <dbReference type="ARBA" id="ARBA00010641"/>
    </source>
</evidence>
<keyword evidence="5" id="KW-0804">Transcription</keyword>
<evidence type="ECO:0000256" key="2">
    <source>
        <dbReference type="ARBA" id="ARBA00023015"/>
    </source>
</evidence>
<accession>A0ABY8W4I3</accession>
<dbReference type="InterPro" id="IPR039425">
    <property type="entry name" value="RNA_pol_sigma-70-like"/>
</dbReference>
<evidence type="ECO:0000256" key="4">
    <source>
        <dbReference type="ARBA" id="ARBA00023125"/>
    </source>
</evidence>
<evidence type="ECO:0000313" key="7">
    <source>
        <dbReference type="EMBL" id="WIM92741.1"/>
    </source>
</evidence>
<feature type="domain" description="RNA polymerase sigma-70 region 2" evidence="6">
    <location>
        <begin position="27"/>
        <end position="94"/>
    </location>
</feature>
<dbReference type="NCBIfam" id="TIGR02937">
    <property type="entry name" value="sigma70-ECF"/>
    <property type="match status" value="1"/>
</dbReference>